<evidence type="ECO:0000256" key="3">
    <source>
        <dbReference type="ARBA" id="ARBA00022737"/>
    </source>
</evidence>
<dbReference type="Proteomes" id="UP001152799">
    <property type="component" value="Chromosome 13"/>
</dbReference>
<organism evidence="9 10">
    <name type="scientific">Ceutorhynchus assimilis</name>
    <name type="common">cabbage seed weevil</name>
    <dbReference type="NCBI Taxonomy" id="467358"/>
    <lineage>
        <taxon>Eukaryota</taxon>
        <taxon>Metazoa</taxon>
        <taxon>Ecdysozoa</taxon>
        <taxon>Arthropoda</taxon>
        <taxon>Hexapoda</taxon>
        <taxon>Insecta</taxon>
        <taxon>Pterygota</taxon>
        <taxon>Neoptera</taxon>
        <taxon>Endopterygota</taxon>
        <taxon>Coleoptera</taxon>
        <taxon>Polyphaga</taxon>
        <taxon>Cucujiformia</taxon>
        <taxon>Curculionidae</taxon>
        <taxon>Ceutorhynchinae</taxon>
        <taxon>Ceutorhynchus</taxon>
    </lineage>
</organism>
<dbReference type="PANTHER" id="PTHR24376:SF235">
    <property type="entry name" value="C2H2-TYPE DOMAIN-CONTAINING PROTEIN"/>
    <property type="match status" value="1"/>
</dbReference>
<dbReference type="InterPro" id="IPR013087">
    <property type="entry name" value="Znf_C2H2_type"/>
</dbReference>
<feature type="domain" description="C2H2-type" evidence="8">
    <location>
        <begin position="202"/>
        <end position="230"/>
    </location>
</feature>
<dbReference type="FunFam" id="3.30.160.60:FF:000100">
    <property type="entry name" value="Zinc finger 45-like"/>
    <property type="match status" value="1"/>
</dbReference>
<evidence type="ECO:0000256" key="1">
    <source>
        <dbReference type="ARBA" id="ARBA00004123"/>
    </source>
</evidence>
<dbReference type="SUPFAM" id="SSF57667">
    <property type="entry name" value="beta-beta-alpha zinc fingers"/>
    <property type="match status" value="4"/>
</dbReference>
<dbReference type="GO" id="GO:0040029">
    <property type="term" value="P:epigenetic regulation of gene expression"/>
    <property type="evidence" value="ECO:0007669"/>
    <property type="project" value="UniProtKB-ARBA"/>
</dbReference>
<keyword evidence="10" id="KW-1185">Reference proteome</keyword>
<evidence type="ECO:0000256" key="7">
    <source>
        <dbReference type="PROSITE-ProRule" id="PRU00042"/>
    </source>
</evidence>
<dbReference type="OrthoDB" id="6077919at2759"/>
<proteinExistence type="predicted"/>
<dbReference type="EMBL" id="OU892289">
    <property type="protein sequence ID" value="CAG9763106.1"/>
    <property type="molecule type" value="Genomic_DNA"/>
</dbReference>
<name>A0A9N9QL38_9CUCU</name>
<dbReference type="FunFam" id="3.30.160.60:FF:000065">
    <property type="entry name" value="B-cell CLL/lymphoma 6, member B"/>
    <property type="match status" value="1"/>
</dbReference>
<evidence type="ECO:0000256" key="4">
    <source>
        <dbReference type="ARBA" id="ARBA00022771"/>
    </source>
</evidence>
<keyword evidence="2" id="KW-0479">Metal-binding</keyword>
<evidence type="ECO:0000256" key="6">
    <source>
        <dbReference type="ARBA" id="ARBA00023242"/>
    </source>
</evidence>
<evidence type="ECO:0000259" key="8">
    <source>
        <dbReference type="PROSITE" id="PS50157"/>
    </source>
</evidence>
<evidence type="ECO:0000256" key="2">
    <source>
        <dbReference type="ARBA" id="ARBA00022723"/>
    </source>
</evidence>
<dbReference type="PROSITE" id="PS50157">
    <property type="entry name" value="ZINC_FINGER_C2H2_2"/>
    <property type="match status" value="7"/>
</dbReference>
<keyword evidence="4 7" id="KW-0863">Zinc-finger</keyword>
<comment type="subcellular location">
    <subcellularLocation>
        <location evidence="1">Nucleus</location>
    </subcellularLocation>
</comment>
<gene>
    <name evidence="9" type="ORF">CEUTPL_LOCUS3776</name>
</gene>
<dbReference type="GO" id="GO:0003682">
    <property type="term" value="F:chromatin binding"/>
    <property type="evidence" value="ECO:0007669"/>
    <property type="project" value="UniProtKB-ARBA"/>
</dbReference>
<feature type="domain" description="C2H2-type" evidence="8">
    <location>
        <begin position="356"/>
        <end position="383"/>
    </location>
</feature>
<evidence type="ECO:0000256" key="5">
    <source>
        <dbReference type="ARBA" id="ARBA00022833"/>
    </source>
</evidence>
<accession>A0A9N9QL38</accession>
<protein>
    <recommendedName>
        <fullName evidence="8">C2H2-type domain-containing protein</fullName>
    </recommendedName>
</protein>
<keyword evidence="6" id="KW-0539">Nucleus</keyword>
<dbReference type="InterPro" id="IPR036236">
    <property type="entry name" value="Znf_C2H2_sf"/>
</dbReference>
<dbReference type="Pfam" id="PF00096">
    <property type="entry name" value="zf-C2H2"/>
    <property type="match status" value="3"/>
</dbReference>
<dbReference type="GO" id="GO:0005634">
    <property type="term" value="C:nucleus"/>
    <property type="evidence" value="ECO:0007669"/>
    <property type="project" value="UniProtKB-SubCell"/>
</dbReference>
<feature type="domain" description="C2H2-type" evidence="8">
    <location>
        <begin position="328"/>
        <end position="355"/>
    </location>
</feature>
<dbReference type="AlphaFoldDB" id="A0A9N9QL38"/>
<dbReference type="FunFam" id="3.30.160.60:FF:000690">
    <property type="entry name" value="Zinc finger protein 354C"/>
    <property type="match status" value="1"/>
</dbReference>
<evidence type="ECO:0000313" key="9">
    <source>
        <dbReference type="EMBL" id="CAG9763106.1"/>
    </source>
</evidence>
<dbReference type="PROSITE" id="PS00028">
    <property type="entry name" value="ZINC_FINGER_C2H2_1"/>
    <property type="match status" value="8"/>
</dbReference>
<keyword evidence="5" id="KW-0862">Zinc</keyword>
<feature type="domain" description="C2H2-type" evidence="8">
    <location>
        <begin position="231"/>
        <end position="254"/>
    </location>
</feature>
<dbReference type="GO" id="GO:0000785">
    <property type="term" value="C:chromatin"/>
    <property type="evidence" value="ECO:0007669"/>
    <property type="project" value="UniProtKB-ARBA"/>
</dbReference>
<feature type="domain" description="C2H2-type" evidence="8">
    <location>
        <begin position="384"/>
        <end position="402"/>
    </location>
</feature>
<reference evidence="9" key="1">
    <citation type="submission" date="2022-01" db="EMBL/GenBank/DDBJ databases">
        <authorList>
            <person name="King R."/>
        </authorList>
    </citation>
    <scope>NUCLEOTIDE SEQUENCE</scope>
</reference>
<sequence>MLLILKVQLNIKTNLSNKNTKNNPHFRIYYIKPEPLDIKLPQELLTLSIKKHKPPKMTLQDRGSLKLYRELDPQSDVETWQQCPKCPKQYLSKKLFELHKYFHKIQCQEALMKVDSIKNEFICTFCEVQCDSMNVLESHLLTHEEVCKACEETFPNAFVLGVHLAEHDIEERMCCPFCDYKGIQTHCLRTHLLTKHFKLKIFRCEECGATYSAKTHFEEHVRYYHDKMDPYACIVCQRTFIFASSLKKHQVNNHRPLIDGDVPSNYCIICKRTLSTVEALKKHVEDKHLAQKPPKNLERFVCDICGKDFSHRQSWLLHTKGHSGLKPYKCNLCPKTFRCRAFLTQHEKIHSDEKPFSCEICGTCFKRKEGLRRHLICHTDVKPFECHNCEKTFRRREHLRLHLNSCNRNMAGVN</sequence>
<evidence type="ECO:0000313" key="10">
    <source>
        <dbReference type="Proteomes" id="UP001152799"/>
    </source>
</evidence>
<dbReference type="SMART" id="SM00355">
    <property type="entry name" value="ZnF_C2H2"/>
    <property type="match status" value="11"/>
</dbReference>
<dbReference type="GO" id="GO:0001228">
    <property type="term" value="F:DNA-binding transcription activator activity, RNA polymerase II-specific"/>
    <property type="evidence" value="ECO:0007669"/>
    <property type="project" value="TreeGrafter"/>
</dbReference>
<dbReference type="GO" id="GO:0000978">
    <property type="term" value="F:RNA polymerase II cis-regulatory region sequence-specific DNA binding"/>
    <property type="evidence" value="ECO:0007669"/>
    <property type="project" value="TreeGrafter"/>
</dbReference>
<dbReference type="GO" id="GO:0008270">
    <property type="term" value="F:zinc ion binding"/>
    <property type="evidence" value="ECO:0007669"/>
    <property type="project" value="UniProtKB-KW"/>
</dbReference>
<keyword evidence="3" id="KW-0677">Repeat</keyword>
<dbReference type="Gene3D" id="3.30.160.60">
    <property type="entry name" value="Classic Zinc Finger"/>
    <property type="match status" value="6"/>
</dbReference>
<feature type="domain" description="C2H2-type" evidence="8">
    <location>
        <begin position="265"/>
        <end position="293"/>
    </location>
</feature>
<dbReference type="PANTHER" id="PTHR24376">
    <property type="entry name" value="ZINC FINGER PROTEIN"/>
    <property type="match status" value="1"/>
</dbReference>
<feature type="domain" description="C2H2-type" evidence="8">
    <location>
        <begin position="300"/>
        <end position="327"/>
    </location>
</feature>